<name>A0A418NVE9_9SPHN</name>
<dbReference type="AlphaFoldDB" id="A0A418NVE9"/>
<dbReference type="RefSeq" id="WP_119585958.1">
    <property type="nucleotide sequence ID" value="NZ_QXFL01000002.1"/>
</dbReference>
<gene>
    <name evidence="1" type="ORF">D2V07_06765</name>
</gene>
<accession>A0A418NVE9</accession>
<reference evidence="1 2" key="1">
    <citation type="submission" date="2018-08" db="EMBL/GenBank/DDBJ databases">
        <title>Erythrobacter zhengii sp.nov., a bacterium isolated from deep-sea sediment.</title>
        <authorList>
            <person name="Fang C."/>
            <person name="Wu Y.-H."/>
            <person name="Sun C."/>
            <person name="Wang H."/>
            <person name="Cheng H."/>
            <person name="Meng F.-X."/>
            <person name="Wang C.-S."/>
            <person name="Xu X.-W."/>
        </authorList>
    </citation>
    <scope>NUCLEOTIDE SEQUENCE [LARGE SCALE GENOMIC DNA]</scope>
    <source>
        <strain evidence="1 2">V18</strain>
    </source>
</reference>
<keyword evidence="2" id="KW-1185">Reference proteome</keyword>
<dbReference type="OrthoDB" id="7447343at2"/>
<evidence type="ECO:0000313" key="1">
    <source>
        <dbReference type="EMBL" id="RIV87995.1"/>
    </source>
</evidence>
<dbReference type="Proteomes" id="UP000286576">
    <property type="component" value="Unassembled WGS sequence"/>
</dbReference>
<evidence type="ECO:0000313" key="2">
    <source>
        <dbReference type="Proteomes" id="UP000286576"/>
    </source>
</evidence>
<proteinExistence type="predicted"/>
<comment type="caution">
    <text evidence="1">The sequence shown here is derived from an EMBL/GenBank/DDBJ whole genome shotgun (WGS) entry which is preliminary data.</text>
</comment>
<dbReference type="EMBL" id="QXFL01000002">
    <property type="protein sequence ID" value="RIV87995.1"/>
    <property type="molecule type" value="Genomic_DNA"/>
</dbReference>
<sequence>MPGGPEFSENQLRAGLARLLAAAVDASGRAKYNIAADAGLHKDALRRVLRGDRSATLGEVLRILEASRTAPRAHLMLFLVCGSERAIDWLQSDLAEFFEEFSAEFPTALERLLGDQLANVKPRWAKGAANRVARLLSDHIMELERKDEFLGNFFAGEREDENV</sequence>
<protein>
    <submittedName>
        <fullName evidence="1">Uncharacterized protein</fullName>
    </submittedName>
</protein>
<organism evidence="1 2">
    <name type="scientific">Aurantiacibacter zhengii</name>
    <dbReference type="NCBI Taxonomy" id="2307003"/>
    <lineage>
        <taxon>Bacteria</taxon>
        <taxon>Pseudomonadati</taxon>
        <taxon>Pseudomonadota</taxon>
        <taxon>Alphaproteobacteria</taxon>
        <taxon>Sphingomonadales</taxon>
        <taxon>Erythrobacteraceae</taxon>
        <taxon>Aurantiacibacter</taxon>
    </lineage>
</organism>